<organism evidence="2 6">
    <name type="scientific">Mycobacterium tuberculosis</name>
    <dbReference type="NCBI Taxonomy" id="1773"/>
    <lineage>
        <taxon>Bacteria</taxon>
        <taxon>Bacillati</taxon>
        <taxon>Actinomycetota</taxon>
        <taxon>Actinomycetes</taxon>
        <taxon>Mycobacteriales</taxon>
        <taxon>Mycobacteriaceae</taxon>
        <taxon>Mycobacterium</taxon>
        <taxon>Mycobacterium tuberculosis complex</taxon>
    </lineage>
</organism>
<evidence type="ECO:0000313" key="3">
    <source>
        <dbReference type="EMBL" id="CKU80372.1"/>
    </source>
</evidence>
<dbReference type="Proteomes" id="UP000048948">
    <property type="component" value="Unassembled WGS sequence"/>
</dbReference>
<name>A0A655ASS9_MYCTX</name>
<dbReference type="AlphaFoldDB" id="A0A655ASS9"/>
<dbReference type="EMBL" id="CNFT01003176">
    <property type="protein sequence ID" value="CKU80372.1"/>
    <property type="molecule type" value="Genomic_DNA"/>
</dbReference>
<evidence type="ECO:0000313" key="2">
    <source>
        <dbReference type="EMBL" id="CKU75725.1"/>
    </source>
</evidence>
<dbReference type="Proteomes" id="UP000039021">
    <property type="component" value="Unassembled WGS sequence"/>
</dbReference>
<proteinExistence type="predicted"/>
<dbReference type="EMBL" id="CSBK01005472">
    <property type="protein sequence ID" value="CPC70215.1"/>
    <property type="molecule type" value="Genomic_DNA"/>
</dbReference>
<feature type="region of interest" description="Disordered" evidence="1">
    <location>
        <begin position="1"/>
        <end position="49"/>
    </location>
</feature>
<evidence type="ECO:0000313" key="5">
    <source>
        <dbReference type="Proteomes" id="UP000039021"/>
    </source>
</evidence>
<reference evidence="5 6" key="2">
    <citation type="submission" date="2015-03" db="EMBL/GenBank/DDBJ databases">
        <authorList>
            <consortium name="Pathogen Informatics"/>
        </authorList>
    </citation>
    <scope>NUCLEOTIDE SEQUENCE [LARGE SCALE GENOMIC DNA]</scope>
    <source>
        <strain evidence="2 6">Bir 172</strain>
        <strain evidence="3 7">Bir 185</strain>
        <strain evidence="5">N09902308</strain>
    </source>
</reference>
<dbReference type="Proteomes" id="UP000050164">
    <property type="component" value="Unassembled WGS sequence"/>
</dbReference>
<evidence type="ECO:0000313" key="7">
    <source>
        <dbReference type="Proteomes" id="UP000050164"/>
    </source>
</evidence>
<evidence type="ECO:0000313" key="4">
    <source>
        <dbReference type="EMBL" id="CPC70215.1"/>
    </source>
</evidence>
<sequence>MHTDTRISSGLPLPANASPRMTTAAVPGSKPAKVAQAKDRIRTPEAPAA</sequence>
<accession>A0A655ASS9</accession>
<dbReference type="EMBL" id="CNGE01002109">
    <property type="protein sequence ID" value="CKU75725.1"/>
    <property type="molecule type" value="Genomic_DNA"/>
</dbReference>
<evidence type="ECO:0000313" key="6">
    <source>
        <dbReference type="Proteomes" id="UP000048948"/>
    </source>
</evidence>
<evidence type="ECO:0000256" key="1">
    <source>
        <dbReference type="SAM" id="MobiDB-lite"/>
    </source>
</evidence>
<gene>
    <name evidence="4" type="ORF">ERS007739_05747</name>
    <name evidence="2" type="ORF">ERS027646_04940</name>
    <name evidence="3" type="ORF">ERS027659_05291</name>
</gene>
<protein>
    <submittedName>
        <fullName evidence="2">Uncharacterized protein</fullName>
    </submittedName>
</protein>
<reference evidence="4" key="1">
    <citation type="submission" date="2015-03" db="EMBL/GenBank/DDBJ databases">
        <authorList>
            <consortium name="Pathogen Informatics"/>
            <person name="Murphy D."/>
        </authorList>
    </citation>
    <scope>NUCLEOTIDE SEQUENCE</scope>
    <source>
        <strain evidence="4">N09902308</strain>
    </source>
</reference>